<reference evidence="2" key="1">
    <citation type="submission" date="2018-02" db="EMBL/GenBank/DDBJ databases">
        <title>Rhizophora mucronata_Transcriptome.</title>
        <authorList>
            <person name="Meera S.P."/>
            <person name="Sreeshan A."/>
            <person name="Augustine A."/>
        </authorList>
    </citation>
    <scope>NUCLEOTIDE SEQUENCE</scope>
    <source>
        <tissue evidence="2">Leaf</tissue>
    </source>
</reference>
<dbReference type="AlphaFoldDB" id="A0A2P2PD40"/>
<keyword evidence="1" id="KW-1133">Transmembrane helix</keyword>
<protein>
    <submittedName>
        <fullName evidence="2">Uncharacterized protein</fullName>
    </submittedName>
</protein>
<dbReference type="EMBL" id="GGEC01072152">
    <property type="protein sequence ID" value="MBX52636.1"/>
    <property type="molecule type" value="Transcribed_RNA"/>
</dbReference>
<name>A0A2P2PD40_RHIMU</name>
<evidence type="ECO:0000313" key="2">
    <source>
        <dbReference type="EMBL" id="MBX52636.1"/>
    </source>
</evidence>
<feature type="transmembrane region" description="Helical" evidence="1">
    <location>
        <begin position="13"/>
        <end position="29"/>
    </location>
</feature>
<proteinExistence type="predicted"/>
<accession>A0A2P2PD40</accession>
<keyword evidence="1" id="KW-0812">Transmembrane</keyword>
<organism evidence="2">
    <name type="scientific">Rhizophora mucronata</name>
    <name type="common">Asiatic mangrove</name>
    <dbReference type="NCBI Taxonomy" id="61149"/>
    <lineage>
        <taxon>Eukaryota</taxon>
        <taxon>Viridiplantae</taxon>
        <taxon>Streptophyta</taxon>
        <taxon>Embryophyta</taxon>
        <taxon>Tracheophyta</taxon>
        <taxon>Spermatophyta</taxon>
        <taxon>Magnoliopsida</taxon>
        <taxon>eudicotyledons</taxon>
        <taxon>Gunneridae</taxon>
        <taxon>Pentapetalae</taxon>
        <taxon>rosids</taxon>
        <taxon>fabids</taxon>
        <taxon>Malpighiales</taxon>
        <taxon>Rhizophoraceae</taxon>
        <taxon>Rhizophora</taxon>
    </lineage>
</organism>
<evidence type="ECO:0000256" key="1">
    <source>
        <dbReference type="SAM" id="Phobius"/>
    </source>
</evidence>
<keyword evidence="1" id="KW-0472">Membrane</keyword>
<sequence length="30" mass="3783">MAGGSLCSNMPDFRYYWDFFFYFFYLIFFS</sequence>